<feature type="chain" id="PRO_5046674231" evidence="1">
    <location>
        <begin position="24"/>
        <end position="212"/>
    </location>
</feature>
<keyword evidence="3" id="KW-1185">Reference proteome</keyword>
<accession>A0ABV9LWU7</accession>
<organism evidence="2 3">
    <name type="scientific">Glaciecola siphonariae</name>
    <dbReference type="NCBI Taxonomy" id="521012"/>
    <lineage>
        <taxon>Bacteria</taxon>
        <taxon>Pseudomonadati</taxon>
        <taxon>Pseudomonadota</taxon>
        <taxon>Gammaproteobacteria</taxon>
        <taxon>Alteromonadales</taxon>
        <taxon>Alteromonadaceae</taxon>
        <taxon>Glaciecola</taxon>
    </lineage>
</organism>
<evidence type="ECO:0000313" key="2">
    <source>
        <dbReference type="EMBL" id="MFC4700120.1"/>
    </source>
</evidence>
<sequence>MNKLIKAIVSAAVLSLLSMQASAGVIFSFIETGGNVEMQTSGSLNTENLVETSSFGVWSGIGIETNAAPQSDIMGDTINSPTDIGFGFSDGTDLSPWIGDLFTLSRFGLIRTGTTSFTTYVRPNGVRTPGISMVESDIVNGFWTPDVSWLSVGSTFADFGLIEGDYTITDIQTGEFISIIVGDPNVEVNSPATLALMGLALFGLGFVRKRAQ</sequence>
<dbReference type="RefSeq" id="WP_382407264.1">
    <property type="nucleotide sequence ID" value="NZ_JBHSGU010000002.1"/>
</dbReference>
<dbReference type="EMBL" id="JBHSGU010000002">
    <property type="protein sequence ID" value="MFC4700120.1"/>
    <property type="molecule type" value="Genomic_DNA"/>
</dbReference>
<dbReference type="Proteomes" id="UP001595897">
    <property type="component" value="Unassembled WGS sequence"/>
</dbReference>
<proteinExistence type="predicted"/>
<reference evidence="3" key="1">
    <citation type="journal article" date="2019" name="Int. J. Syst. Evol. Microbiol.">
        <title>The Global Catalogue of Microorganisms (GCM) 10K type strain sequencing project: providing services to taxonomists for standard genome sequencing and annotation.</title>
        <authorList>
            <consortium name="The Broad Institute Genomics Platform"/>
            <consortium name="The Broad Institute Genome Sequencing Center for Infectious Disease"/>
            <person name="Wu L."/>
            <person name="Ma J."/>
        </authorList>
    </citation>
    <scope>NUCLEOTIDE SEQUENCE [LARGE SCALE GENOMIC DNA]</scope>
    <source>
        <strain evidence="3">KACC 12507</strain>
    </source>
</reference>
<gene>
    <name evidence="2" type="ORF">ACFO4O_08140</name>
</gene>
<evidence type="ECO:0000256" key="1">
    <source>
        <dbReference type="SAM" id="SignalP"/>
    </source>
</evidence>
<protein>
    <submittedName>
        <fullName evidence="2">PEP-CTERM sorting domain-containing protein</fullName>
    </submittedName>
</protein>
<name>A0ABV9LWU7_9ALTE</name>
<evidence type="ECO:0000313" key="3">
    <source>
        <dbReference type="Proteomes" id="UP001595897"/>
    </source>
</evidence>
<keyword evidence="1" id="KW-0732">Signal</keyword>
<comment type="caution">
    <text evidence="2">The sequence shown here is derived from an EMBL/GenBank/DDBJ whole genome shotgun (WGS) entry which is preliminary data.</text>
</comment>
<feature type="signal peptide" evidence="1">
    <location>
        <begin position="1"/>
        <end position="23"/>
    </location>
</feature>